<evidence type="ECO:0000313" key="2">
    <source>
        <dbReference type="Proteomes" id="UP001241377"/>
    </source>
</evidence>
<dbReference type="Proteomes" id="UP001241377">
    <property type="component" value="Unassembled WGS sequence"/>
</dbReference>
<evidence type="ECO:0000313" key="1">
    <source>
        <dbReference type="EMBL" id="KAJ9090824.1"/>
    </source>
</evidence>
<organism evidence="1 2">
    <name type="scientific">Naganishia cerealis</name>
    <dbReference type="NCBI Taxonomy" id="610337"/>
    <lineage>
        <taxon>Eukaryota</taxon>
        <taxon>Fungi</taxon>
        <taxon>Dikarya</taxon>
        <taxon>Basidiomycota</taxon>
        <taxon>Agaricomycotina</taxon>
        <taxon>Tremellomycetes</taxon>
        <taxon>Filobasidiales</taxon>
        <taxon>Filobasidiaceae</taxon>
        <taxon>Naganishia</taxon>
    </lineage>
</organism>
<protein>
    <submittedName>
        <fullName evidence="1">Uncharacterized protein</fullName>
    </submittedName>
</protein>
<proteinExistence type="predicted"/>
<name>A0ACC2UVS9_9TREE</name>
<comment type="caution">
    <text evidence="1">The sequence shown here is derived from an EMBL/GenBank/DDBJ whole genome shotgun (WGS) entry which is preliminary data.</text>
</comment>
<sequence length="605" mass="66118">MSISILLPAQPSDLLRLKDVDKFLLRAKNVKQRSIVFFDESVSVFVILKHDNSPKTVFMDVSVMPGQPPTDHKPEVDLPILSKEAAVIASFSLANTSVILEGKSEIEDAFYSIWTYQVPIVYPKKKVNNPQILISCSCRDFIMPSVETAQKPKEVEILPDLEPKNSTNLLAELNNPVLKNKLTETYNLPSSLIEPSESRRSPLPVPEKSFHSDTLFQTSITVPVSVSLVIRLKSTKPAGRNNVLLATLNVESSEELGVLLSSEDTQSYYFSILSLDVSFKYGSMVELTASDYKMPMRIRLADALNLTYKLVNADFEREPLDPQVNASSKALNIKLVLQVQRYDCSANSFVNVSNEITTFWAPILDFTIMAPPINSSLRTSVGYSQVQSVGGRGLQRKSALHSVYSIKSNSNSSQLVNGTNINPPAVQPGLKQSPLCSSNVTVNLANNPASALSGLKLTFIGSFTLKLGEVSSWKIQAINNSSSALNLSIVVQDPLHWAANAAQRGPVSNTSSSNVLGQKSGNDVLVVNKIHLLNEIATMKPRSGGVVFLENDIRLGPLETNNVMETSIQLMGIARGIHNLEGIKVFDTNTGDGLDFGKLVQVFVT</sequence>
<accession>A0ACC2UVS9</accession>
<keyword evidence="2" id="KW-1185">Reference proteome</keyword>
<dbReference type="EMBL" id="JASBWR010000161">
    <property type="protein sequence ID" value="KAJ9090824.1"/>
    <property type="molecule type" value="Genomic_DNA"/>
</dbReference>
<reference evidence="1" key="1">
    <citation type="submission" date="2023-04" db="EMBL/GenBank/DDBJ databases">
        <title>Draft Genome sequencing of Naganishia species isolated from polar environments using Oxford Nanopore Technology.</title>
        <authorList>
            <person name="Leo P."/>
            <person name="Venkateswaran K."/>
        </authorList>
    </citation>
    <scope>NUCLEOTIDE SEQUENCE</scope>
    <source>
        <strain evidence="1">MNA-CCFEE 5261</strain>
    </source>
</reference>
<gene>
    <name evidence="1" type="ORF">QFC19_009414</name>
</gene>